<dbReference type="Proteomes" id="UP000005402">
    <property type="component" value="Unassembled WGS sequence"/>
</dbReference>
<dbReference type="SUPFAM" id="SSF47413">
    <property type="entry name" value="lambda repressor-like DNA-binding domains"/>
    <property type="match status" value="1"/>
</dbReference>
<dbReference type="EMBL" id="AGEC02000019">
    <property type="protein sequence ID" value="EHO10215.1"/>
    <property type="molecule type" value="Genomic_DNA"/>
</dbReference>
<feature type="domain" description="HTH cro/C1-type" evidence="1">
    <location>
        <begin position="14"/>
        <end position="67"/>
    </location>
</feature>
<protein>
    <recommendedName>
        <fullName evidence="1">HTH cro/C1-type domain-containing protein</fullName>
    </recommendedName>
</protein>
<evidence type="ECO:0000259" key="1">
    <source>
        <dbReference type="PROSITE" id="PS50943"/>
    </source>
</evidence>
<reference evidence="2" key="1">
    <citation type="submission" date="2012-07" db="EMBL/GenBank/DDBJ databases">
        <title>The Genome Sequence of Myroides odoratimimus CCUG 10230.</title>
        <authorList>
            <consortium name="The Broad Institute Genome Sequencing Platform"/>
            <person name="Earl A."/>
            <person name="Ward D."/>
            <person name="Feldgarden M."/>
            <person name="Gevers D."/>
            <person name="Huys G."/>
            <person name="Walker B."/>
            <person name="Young S.K."/>
            <person name="Zeng Q."/>
            <person name="Gargeya S."/>
            <person name="Fitzgerald M."/>
            <person name="Haas B."/>
            <person name="Abouelleil A."/>
            <person name="Alvarado L."/>
            <person name="Arachchi H.M."/>
            <person name="Berlin A.M."/>
            <person name="Chapman S.B."/>
            <person name="Goldberg J."/>
            <person name="Griggs A."/>
            <person name="Gujja S."/>
            <person name="Hansen M."/>
            <person name="Howarth C."/>
            <person name="Imamovic A."/>
            <person name="Larimer J."/>
            <person name="McCowen C."/>
            <person name="Montmayeur A."/>
            <person name="Murphy C."/>
            <person name="Neiman D."/>
            <person name="Pearson M."/>
            <person name="Priest M."/>
            <person name="Roberts A."/>
            <person name="Saif S."/>
            <person name="Shea T."/>
            <person name="Sisk P."/>
            <person name="Sykes S."/>
            <person name="Wortman J."/>
            <person name="Nusbaum C."/>
            <person name="Birren B."/>
        </authorList>
    </citation>
    <scope>NUCLEOTIDE SEQUENCE [LARGE SCALE GENOMIC DNA]</scope>
    <source>
        <strain evidence="2">CCUG 10230</strain>
    </source>
</reference>
<keyword evidence="3" id="KW-1185">Reference proteome</keyword>
<gene>
    <name evidence="2" type="ORF">HMPREF9712_01320</name>
</gene>
<dbReference type="CDD" id="cd00093">
    <property type="entry name" value="HTH_XRE"/>
    <property type="match status" value="1"/>
</dbReference>
<name>A0ABN0EAK9_9FLAO</name>
<proteinExistence type="predicted"/>
<accession>A0ABN0EAK9</accession>
<organism evidence="2 3">
    <name type="scientific">Myroides odoratimimus CCUG 10230</name>
    <dbReference type="NCBI Taxonomy" id="883150"/>
    <lineage>
        <taxon>Bacteria</taxon>
        <taxon>Pseudomonadati</taxon>
        <taxon>Bacteroidota</taxon>
        <taxon>Flavobacteriia</taxon>
        <taxon>Flavobacteriales</taxon>
        <taxon>Flavobacteriaceae</taxon>
        <taxon>Myroides</taxon>
    </lineage>
</organism>
<dbReference type="RefSeq" id="WP_006258075.1">
    <property type="nucleotide sequence ID" value="NZ_KE161016.1"/>
</dbReference>
<dbReference type="PROSITE" id="PS50943">
    <property type="entry name" value="HTH_CROC1"/>
    <property type="match status" value="1"/>
</dbReference>
<dbReference type="InterPro" id="IPR010982">
    <property type="entry name" value="Lambda_DNA-bd_dom_sf"/>
</dbReference>
<dbReference type="Gene3D" id="1.10.260.40">
    <property type="entry name" value="lambda repressor-like DNA-binding domains"/>
    <property type="match status" value="1"/>
</dbReference>
<dbReference type="InterPro" id="IPR001387">
    <property type="entry name" value="Cro/C1-type_HTH"/>
</dbReference>
<sequence>MNLTKTRNRIGKELANIRIDLNYTQDTIAKIMGVSLDRIKKVELGNAKNIDFYVEYADFLGYTITLSKGDKKGLLMEPISSLTKQIRVLLGGDFFSVPQLSSDVQKKLTDIGFLDKTIDTIKIANALISLEKQGEIKVDRSNSSANKYYK</sequence>
<comment type="caution">
    <text evidence="2">The sequence shown here is derived from an EMBL/GenBank/DDBJ whole genome shotgun (WGS) entry which is preliminary data.</text>
</comment>
<dbReference type="SMART" id="SM00530">
    <property type="entry name" value="HTH_XRE"/>
    <property type="match status" value="1"/>
</dbReference>
<evidence type="ECO:0000313" key="2">
    <source>
        <dbReference type="EMBL" id="EHO10215.1"/>
    </source>
</evidence>
<evidence type="ECO:0000313" key="3">
    <source>
        <dbReference type="Proteomes" id="UP000005402"/>
    </source>
</evidence>